<name>A0ABT8BIR2_9HYPH</name>
<proteinExistence type="predicted"/>
<accession>A0ABT8BIR2</accession>
<comment type="caution">
    <text evidence="1">The sequence shown here is derived from an EMBL/GenBank/DDBJ whole genome shotgun (WGS) entry which is preliminary data.</text>
</comment>
<dbReference type="Proteomes" id="UP001224644">
    <property type="component" value="Unassembled WGS sequence"/>
</dbReference>
<organism evidence="1 2">
    <name type="scientific">Methylobacterium adhaesivum</name>
    <dbReference type="NCBI Taxonomy" id="333297"/>
    <lineage>
        <taxon>Bacteria</taxon>
        <taxon>Pseudomonadati</taxon>
        <taxon>Pseudomonadota</taxon>
        <taxon>Alphaproteobacteria</taxon>
        <taxon>Hyphomicrobiales</taxon>
        <taxon>Methylobacteriaceae</taxon>
        <taxon>Methylobacterium</taxon>
    </lineage>
</organism>
<reference evidence="2" key="1">
    <citation type="journal article" date="2019" name="Int. J. Syst. Evol. Microbiol.">
        <title>The Global Catalogue of Microorganisms (GCM) 10K type strain sequencing project: providing services to taxonomists for standard genome sequencing and annotation.</title>
        <authorList>
            <consortium name="The Broad Institute Genomics Platform"/>
            <consortium name="The Broad Institute Genome Sequencing Center for Infectious Disease"/>
            <person name="Wu L."/>
            <person name="Ma J."/>
        </authorList>
    </citation>
    <scope>NUCLEOTIDE SEQUENCE [LARGE SCALE GENOMIC DNA]</scope>
    <source>
        <strain evidence="2">CECT 7069</strain>
    </source>
</reference>
<dbReference type="EMBL" id="JAUFPX010000015">
    <property type="protein sequence ID" value="MDN3592053.1"/>
    <property type="molecule type" value="Genomic_DNA"/>
</dbReference>
<gene>
    <name evidence="1" type="ORF">QWZ12_15760</name>
</gene>
<protein>
    <submittedName>
        <fullName evidence="1">Uncharacterized protein</fullName>
    </submittedName>
</protein>
<evidence type="ECO:0000313" key="2">
    <source>
        <dbReference type="Proteomes" id="UP001224644"/>
    </source>
</evidence>
<keyword evidence="2" id="KW-1185">Reference proteome</keyword>
<dbReference type="RefSeq" id="WP_238226108.1">
    <property type="nucleotide sequence ID" value="NZ_BPQD01000016.1"/>
</dbReference>
<sequence length="77" mass="8351">MSVRKAWFMWRQGSREPRRSVVFDSLPGPDGRAYGGRILATHELPPITVEAIESGSANLSDLAAIYPPPIDAKGAES</sequence>
<evidence type="ECO:0000313" key="1">
    <source>
        <dbReference type="EMBL" id="MDN3592053.1"/>
    </source>
</evidence>